<evidence type="ECO:0000256" key="10">
    <source>
        <dbReference type="ARBA" id="ARBA00023102"/>
    </source>
</evidence>
<comment type="caution">
    <text evidence="13">The sequence shown here is derived from an EMBL/GenBank/DDBJ whole genome shotgun (WGS) entry which is preliminary data.</text>
</comment>
<evidence type="ECO:0000256" key="6">
    <source>
        <dbReference type="ARBA" id="ARBA00008299"/>
    </source>
</evidence>
<feature type="binding site" evidence="11">
    <location>
        <position position="80"/>
    </location>
    <ligand>
        <name>Mg(2+)</name>
        <dbReference type="ChEBI" id="CHEBI:18420"/>
    </ligand>
</feature>
<feature type="binding site" evidence="11">
    <location>
        <position position="76"/>
    </location>
    <ligand>
        <name>Mg(2+)</name>
        <dbReference type="ChEBI" id="CHEBI:18420"/>
    </ligand>
</feature>
<keyword evidence="11" id="KW-0479">Metal-binding</keyword>
<dbReference type="InterPro" id="IPR002496">
    <property type="entry name" value="PRib_AMP_CycHydrolase_dom"/>
</dbReference>
<comment type="catalytic activity">
    <reaction evidence="1 11">
        <text>1-(5-phospho-beta-D-ribosyl)-5'-AMP + H2O = 1-(5-phospho-beta-D-ribosyl)-5-[(5-phospho-beta-D-ribosylamino)methylideneamino]imidazole-4-carboxamide</text>
        <dbReference type="Rhea" id="RHEA:20049"/>
        <dbReference type="ChEBI" id="CHEBI:15377"/>
        <dbReference type="ChEBI" id="CHEBI:58435"/>
        <dbReference type="ChEBI" id="CHEBI:59457"/>
        <dbReference type="EC" id="3.5.4.19"/>
    </reaction>
</comment>
<name>A0A1F7FCM8_UNCRA</name>
<dbReference type="NCBIfam" id="NF000768">
    <property type="entry name" value="PRK00051.1"/>
    <property type="match status" value="1"/>
</dbReference>
<comment type="function">
    <text evidence="11">Catalyzes the hydrolysis of the adenine ring of phosphoribosyl-AMP.</text>
</comment>
<dbReference type="GO" id="GO:0004636">
    <property type="term" value="F:phosphoribosyl-ATP diphosphatase activity"/>
    <property type="evidence" value="ECO:0007669"/>
    <property type="project" value="UniProtKB-EC"/>
</dbReference>
<dbReference type="Pfam" id="PF01502">
    <property type="entry name" value="PRA-CH"/>
    <property type="match status" value="1"/>
</dbReference>
<evidence type="ECO:0000313" key="13">
    <source>
        <dbReference type="EMBL" id="OGK04216.1"/>
    </source>
</evidence>
<feature type="binding site" evidence="11">
    <location>
        <position position="78"/>
    </location>
    <ligand>
        <name>Mg(2+)</name>
        <dbReference type="ChEBI" id="CHEBI:18420"/>
    </ligand>
</feature>
<dbReference type="Proteomes" id="UP000179243">
    <property type="component" value="Unassembled WGS sequence"/>
</dbReference>
<dbReference type="InterPro" id="IPR026660">
    <property type="entry name" value="PRA-CH"/>
</dbReference>
<protein>
    <recommendedName>
        <fullName evidence="11">Phosphoribosyl-AMP cyclohydrolase</fullName>
        <shortName evidence="11">PRA-CH</shortName>
        <ecNumber evidence="11">3.5.4.19</ecNumber>
    </recommendedName>
</protein>
<evidence type="ECO:0000256" key="4">
    <source>
        <dbReference type="ARBA" id="ARBA00005204"/>
    </source>
</evidence>
<keyword evidence="8 11" id="KW-0028">Amino-acid biosynthesis</keyword>
<evidence type="ECO:0000256" key="1">
    <source>
        <dbReference type="ARBA" id="ARBA00000024"/>
    </source>
</evidence>
<dbReference type="EC" id="3.5.4.19" evidence="11"/>
<reference evidence="13 14" key="1">
    <citation type="journal article" date="2016" name="Nat. Commun.">
        <title>Thousands of microbial genomes shed light on interconnected biogeochemical processes in an aquifer system.</title>
        <authorList>
            <person name="Anantharaman K."/>
            <person name="Brown C.T."/>
            <person name="Hug L.A."/>
            <person name="Sharon I."/>
            <person name="Castelle C.J."/>
            <person name="Probst A.J."/>
            <person name="Thomas B.C."/>
            <person name="Singh A."/>
            <person name="Wilkins M.J."/>
            <person name="Karaoz U."/>
            <person name="Brodie E.L."/>
            <person name="Williams K.H."/>
            <person name="Hubbard S.S."/>
            <person name="Banfield J.F."/>
        </authorList>
    </citation>
    <scope>NUCLEOTIDE SEQUENCE [LARGE SCALE GENOMIC DNA]</scope>
</reference>
<evidence type="ECO:0000313" key="14">
    <source>
        <dbReference type="Proteomes" id="UP000179243"/>
    </source>
</evidence>
<feature type="binding site" evidence="11">
    <location>
        <position position="77"/>
    </location>
    <ligand>
        <name>Zn(2+)</name>
        <dbReference type="ChEBI" id="CHEBI:29105"/>
        <note>ligand shared between dimeric partners</note>
    </ligand>
</feature>
<keyword evidence="11" id="KW-0460">Magnesium</keyword>
<dbReference type="GO" id="GO:0004635">
    <property type="term" value="F:phosphoribosyl-AMP cyclohydrolase activity"/>
    <property type="evidence" value="ECO:0007669"/>
    <property type="project" value="UniProtKB-UniRule"/>
</dbReference>
<evidence type="ECO:0000256" key="3">
    <source>
        <dbReference type="ARBA" id="ARBA00005169"/>
    </source>
</evidence>
<keyword evidence="9 11" id="KW-0378">Hydrolase</keyword>
<dbReference type="UniPathway" id="UPA00031">
    <property type="reaction ID" value="UER00008"/>
</dbReference>
<proteinExistence type="inferred from homology"/>
<evidence type="ECO:0000256" key="9">
    <source>
        <dbReference type="ARBA" id="ARBA00022801"/>
    </source>
</evidence>
<gene>
    <name evidence="11" type="primary">hisI</name>
    <name evidence="13" type="ORF">A2519_17795</name>
</gene>
<evidence type="ECO:0000259" key="12">
    <source>
        <dbReference type="Pfam" id="PF01502"/>
    </source>
</evidence>
<feature type="binding site" evidence="11">
    <location>
        <position position="100"/>
    </location>
    <ligand>
        <name>Zn(2+)</name>
        <dbReference type="ChEBI" id="CHEBI:29105"/>
        <note>ligand shared between dimeric partners</note>
    </ligand>
</feature>
<dbReference type="PANTHER" id="PTHR42945">
    <property type="entry name" value="HISTIDINE BIOSYNTHESIS BIFUNCTIONAL PROTEIN"/>
    <property type="match status" value="1"/>
</dbReference>
<dbReference type="InterPro" id="IPR038019">
    <property type="entry name" value="PRib_AMP_CycHydrolase_sf"/>
</dbReference>
<comment type="pathway">
    <text evidence="4">Amino-acid biosynthesis; L-histidine biosynthesis; L-histidine from 5-phospho-alpha-D-ribose 1-diphosphate: step 2/9.</text>
</comment>
<evidence type="ECO:0000256" key="7">
    <source>
        <dbReference type="ARBA" id="ARBA00022490"/>
    </source>
</evidence>
<comment type="similarity">
    <text evidence="5">In the C-terminal section; belongs to the PRA-PH family.</text>
</comment>
<dbReference type="EMBL" id="MFYX01000074">
    <property type="protein sequence ID" value="OGK04216.1"/>
    <property type="molecule type" value="Genomic_DNA"/>
</dbReference>
<dbReference type="HAMAP" id="MF_01021">
    <property type="entry name" value="HisI"/>
    <property type="match status" value="1"/>
</dbReference>
<dbReference type="PANTHER" id="PTHR42945:SF1">
    <property type="entry name" value="HISTIDINE BIOSYNTHESIS BIFUNCTIONAL PROTEIN HIS7"/>
    <property type="match status" value="1"/>
</dbReference>
<feature type="domain" description="Phosphoribosyl-AMP cyclohydrolase" evidence="12">
    <location>
        <begin position="29"/>
        <end position="101"/>
    </location>
</feature>
<evidence type="ECO:0000256" key="5">
    <source>
        <dbReference type="ARBA" id="ARBA00007731"/>
    </source>
</evidence>
<comment type="similarity">
    <text evidence="11">Belongs to the PRA-CH family.</text>
</comment>
<comment type="cofactor">
    <cofactor evidence="11">
        <name>Mg(2+)</name>
        <dbReference type="ChEBI" id="CHEBI:18420"/>
    </cofactor>
    <text evidence="11">Binds 1 Mg(2+) ion per subunit.</text>
</comment>
<keyword evidence="10 11" id="KW-0368">Histidine biosynthesis</keyword>
<dbReference type="FunFam" id="3.10.20.810:FF:000001">
    <property type="entry name" value="Histidine biosynthesis bifunctional protein HisIE"/>
    <property type="match status" value="1"/>
</dbReference>
<dbReference type="GO" id="GO:0000105">
    <property type="term" value="P:L-histidine biosynthetic process"/>
    <property type="evidence" value="ECO:0007669"/>
    <property type="project" value="UniProtKB-UniRule"/>
</dbReference>
<keyword evidence="7 11" id="KW-0963">Cytoplasm</keyword>
<dbReference type="AlphaFoldDB" id="A0A1F7FCM8"/>
<comment type="subcellular location">
    <subcellularLocation>
        <location evidence="11">Cytoplasm</location>
    </subcellularLocation>
</comment>
<dbReference type="SUPFAM" id="SSF141734">
    <property type="entry name" value="HisI-like"/>
    <property type="match status" value="1"/>
</dbReference>
<dbReference type="GO" id="GO:0008270">
    <property type="term" value="F:zinc ion binding"/>
    <property type="evidence" value="ECO:0007669"/>
    <property type="project" value="UniProtKB-UniRule"/>
</dbReference>
<accession>A0A1F7FCM8</accession>
<evidence type="ECO:0000256" key="11">
    <source>
        <dbReference type="HAMAP-Rule" id="MF_01021"/>
    </source>
</evidence>
<dbReference type="GO" id="GO:0000287">
    <property type="term" value="F:magnesium ion binding"/>
    <property type="evidence" value="ECO:0007669"/>
    <property type="project" value="UniProtKB-UniRule"/>
</dbReference>
<comment type="similarity">
    <text evidence="6">In the N-terminal section; belongs to the PRA-CH family.</text>
</comment>
<evidence type="ECO:0000256" key="8">
    <source>
        <dbReference type="ARBA" id="ARBA00022605"/>
    </source>
</evidence>
<comment type="cofactor">
    <cofactor evidence="11">
        <name>Zn(2+)</name>
        <dbReference type="ChEBI" id="CHEBI:29105"/>
    </cofactor>
    <text evidence="11">Binds 1 zinc ion per subunit.</text>
</comment>
<dbReference type="Gene3D" id="3.10.20.810">
    <property type="entry name" value="Phosphoribosyl-AMP cyclohydrolase"/>
    <property type="match status" value="1"/>
</dbReference>
<sequence length="127" mass="14545">MTYLEKAKFDSNGLLTAIVQDWKTGQVLMCAFMNAETLKMTIETGKMTYWSRSRKKIWLKGEESGNFQFVKEIRFDCDGDAVVFKVEQKGGACHEGWESCFSYKVENNGAIVTDGNKLFDPEKVYKK</sequence>
<comment type="catalytic activity">
    <reaction evidence="2">
        <text>1-(5-phospho-beta-D-ribosyl)-ATP + H2O = 1-(5-phospho-beta-D-ribosyl)-5'-AMP + diphosphate + H(+)</text>
        <dbReference type="Rhea" id="RHEA:22828"/>
        <dbReference type="ChEBI" id="CHEBI:15377"/>
        <dbReference type="ChEBI" id="CHEBI:15378"/>
        <dbReference type="ChEBI" id="CHEBI:33019"/>
        <dbReference type="ChEBI" id="CHEBI:59457"/>
        <dbReference type="ChEBI" id="CHEBI:73183"/>
        <dbReference type="EC" id="3.6.1.31"/>
    </reaction>
</comment>
<feature type="binding site" evidence="11">
    <location>
        <position position="93"/>
    </location>
    <ligand>
        <name>Zn(2+)</name>
        <dbReference type="ChEBI" id="CHEBI:29105"/>
        <note>ligand shared between dimeric partners</note>
    </ligand>
</feature>
<keyword evidence="11" id="KW-0862">Zinc</keyword>
<organism evidence="13 14">
    <name type="scientific">Candidatus Raymondbacteria bacterium RIFOXYD12_FULL_49_13</name>
    <dbReference type="NCBI Taxonomy" id="1817890"/>
    <lineage>
        <taxon>Bacteria</taxon>
        <taxon>Raymondiibacteriota</taxon>
    </lineage>
</organism>
<comment type="pathway">
    <text evidence="3 11">Amino-acid biosynthesis; L-histidine biosynthesis; L-histidine from 5-phospho-alpha-D-ribose 1-diphosphate: step 3/9.</text>
</comment>
<evidence type="ECO:0000256" key="2">
    <source>
        <dbReference type="ARBA" id="ARBA00001460"/>
    </source>
</evidence>
<dbReference type="GO" id="GO:0005737">
    <property type="term" value="C:cytoplasm"/>
    <property type="evidence" value="ECO:0007669"/>
    <property type="project" value="UniProtKB-SubCell"/>
</dbReference>
<comment type="subunit">
    <text evidence="11">Homodimer.</text>
</comment>